<keyword evidence="14" id="KW-1185">Reference proteome</keyword>
<evidence type="ECO:0000256" key="1">
    <source>
        <dbReference type="ARBA" id="ARBA00004826"/>
    </source>
</evidence>
<dbReference type="STRING" id="286156.Ppb6_02425"/>
<comment type="catalytic activity">
    <reaction evidence="10">
        <text>isopentenyl diphosphate = dimethylallyl diphosphate</text>
        <dbReference type="Rhea" id="RHEA:23284"/>
        <dbReference type="ChEBI" id="CHEBI:57623"/>
        <dbReference type="ChEBI" id="CHEBI:128769"/>
        <dbReference type="EC" id="5.3.3.2"/>
    </reaction>
</comment>
<dbReference type="GO" id="GO:0046872">
    <property type="term" value="F:metal ion binding"/>
    <property type="evidence" value="ECO:0007669"/>
    <property type="project" value="UniProtKB-KW"/>
</dbReference>
<evidence type="ECO:0000256" key="2">
    <source>
        <dbReference type="ARBA" id="ARBA00007579"/>
    </source>
</evidence>
<evidence type="ECO:0000256" key="8">
    <source>
        <dbReference type="ARBA" id="ARBA00023229"/>
    </source>
</evidence>
<evidence type="ECO:0000256" key="6">
    <source>
        <dbReference type="ARBA" id="ARBA00022842"/>
    </source>
</evidence>
<feature type="binding site" evidence="10">
    <location>
        <position position="112"/>
    </location>
    <ligand>
        <name>Mn(2+)</name>
        <dbReference type="ChEBI" id="CHEBI:29035"/>
    </ligand>
</feature>
<dbReference type="HAMAP" id="MF_00202">
    <property type="entry name" value="Idi"/>
    <property type="match status" value="1"/>
</dbReference>
<evidence type="ECO:0000313" key="13">
    <source>
        <dbReference type="EMBL" id="OCQ52351.1"/>
    </source>
</evidence>
<feature type="binding site" evidence="10">
    <location>
        <position position="110"/>
    </location>
    <ligand>
        <name>Mn(2+)</name>
        <dbReference type="ChEBI" id="CHEBI:29035"/>
    </ligand>
</feature>
<dbReference type="UniPathway" id="UPA00059">
    <property type="reaction ID" value="UER00104"/>
</dbReference>
<evidence type="ECO:0000256" key="11">
    <source>
        <dbReference type="PIRSR" id="PIRSR018427-1"/>
    </source>
</evidence>
<evidence type="ECO:0000256" key="4">
    <source>
        <dbReference type="ARBA" id="ARBA00022490"/>
    </source>
</evidence>
<dbReference type="PANTHER" id="PTHR10885">
    <property type="entry name" value="ISOPENTENYL-DIPHOSPHATE DELTA-ISOMERASE"/>
    <property type="match status" value="1"/>
</dbReference>
<dbReference type="PIRSF" id="PIRSF018427">
    <property type="entry name" value="Isopntndiph_ism"/>
    <property type="match status" value="1"/>
</dbReference>
<dbReference type="GO" id="GO:0050992">
    <property type="term" value="P:dimethylallyl diphosphate biosynthetic process"/>
    <property type="evidence" value="ECO:0007669"/>
    <property type="project" value="UniProtKB-UniRule"/>
</dbReference>
<comment type="pathway">
    <text evidence="1 10">Isoprenoid biosynthesis; dimethylallyl diphosphate biosynthesis; dimethylallyl diphosphate from isopentenyl diphosphate: step 1/1.</text>
</comment>
<dbReference type="InterPro" id="IPR015797">
    <property type="entry name" value="NUDIX_hydrolase-like_dom_sf"/>
</dbReference>
<dbReference type="PROSITE" id="PS51462">
    <property type="entry name" value="NUDIX"/>
    <property type="match status" value="1"/>
</dbReference>
<organism evidence="13 14">
    <name type="scientific">Photorhabdus australis subsp. thailandensis</name>
    <dbReference type="NCBI Taxonomy" id="2805096"/>
    <lineage>
        <taxon>Bacteria</taxon>
        <taxon>Pseudomonadati</taxon>
        <taxon>Pseudomonadota</taxon>
        <taxon>Gammaproteobacteria</taxon>
        <taxon>Enterobacterales</taxon>
        <taxon>Morganellaceae</taxon>
        <taxon>Photorhabdus</taxon>
    </lineage>
</organism>
<evidence type="ECO:0000256" key="3">
    <source>
        <dbReference type="ARBA" id="ARBA00012057"/>
    </source>
</evidence>
<evidence type="ECO:0000256" key="10">
    <source>
        <dbReference type="HAMAP-Rule" id="MF_00202"/>
    </source>
</evidence>
<dbReference type="Proteomes" id="UP000093476">
    <property type="component" value="Unassembled WGS sequence"/>
</dbReference>
<accession>A0A1C0U382</accession>
<dbReference type="InterPro" id="IPR056375">
    <property type="entry name" value="Idi_bact"/>
</dbReference>
<dbReference type="InterPro" id="IPR000086">
    <property type="entry name" value="NUDIX_hydrolase_dom"/>
</dbReference>
<evidence type="ECO:0000259" key="12">
    <source>
        <dbReference type="PROSITE" id="PS51462"/>
    </source>
</evidence>
<dbReference type="GO" id="GO:0009240">
    <property type="term" value="P:isopentenyl diphosphate biosynthetic process"/>
    <property type="evidence" value="ECO:0007669"/>
    <property type="project" value="TreeGrafter"/>
</dbReference>
<name>A0A1C0U382_9GAMM</name>
<comment type="subcellular location">
    <subcellularLocation>
        <location evidence="10">Cytoplasm</location>
    </subcellularLocation>
</comment>
<dbReference type="SUPFAM" id="SSF55811">
    <property type="entry name" value="Nudix"/>
    <property type="match status" value="1"/>
</dbReference>
<comment type="function">
    <text evidence="10">Catalyzes the 1,3-allylic rearrangement of the homoallylic substrate isopentenyl (IPP) to its highly electrophilic allylic isomer, dimethylallyl diphosphate (DMAPP).</text>
</comment>
<sequence>MDEMLTLVDKYDNPIGSAGKTDIHQRGMLHRAFSIFIFDNKGNLLLQKRAATKYHSAGLWTNSCCGHPRIGETLDVAAHRRLGEEMGFDCPLIKVASFIYHAILPNNLIEYEYDHVFIGRFDKEPIINPDEVSGYKWINPLELQKLINQAPKEYTVWFKEIISGLSHQDLEDWKRKLW</sequence>
<dbReference type="PANTHER" id="PTHR10885:SF0">
    <property type="entry name" value="ISOPENTENYL-DIPHOSPHATE DELTA-ISOMERASE"/>
    <property type="match status" value="1"/>
</dbReference>
<feature type="binding site" evidence="10">
    <location>
        <position position="24"/>
    </location>
    <ligand>
        <name>Mn(2+)</name>
        <dbReference type="ChEBI" id="CHEBI:29035"/>
    </ligand>
</feature>
<dbReference type="AlphaFoldDB" id="A0A1C0U382"/>
<feature type="binding site" evidence="10">
    <location>
        <position position="67"/>
    </location>
    <ligand>
        <name>Mn(2+)</name>
        <dbReference type="ChEBI" id="CHEBI:29035"/>
    </ligand>
</feature>
<comment type="caution">
    <text evidence="13">The sequence shown here is derived from an EMBL/GenBank/DDBJ whole genome shotgun (WGS) entry which is preliminary data.</text>
</comment>
<keyword evidence="6 10" id="KW-0460">Magnesium</keyword>
<feature type="active site" evidence="10 11">
    <location>
        <position position="65"/>
    </location>
</feature>
<keyword evidence="8 10" id="KW-0414">Isoprene biosynthesis</keyword>
<dbReference type="Gene3D" id="3.90.79.10">
    <property type="entry name" value="Nucleoside Triphosphate Pyrophosphohydrolase"/>
    <property type="match status" value="1"/>
</dbReference>
<dbReference type="GO" id="GO:0004452">
    <property type="term" value="F:isopentenyl-diphosphate delta-isomerase activity"/>
    <property type="evidence" value="ECO:0007669"/>
    <property type="project" value="UniProtKB-UniRule"/>
</dbReference>
<feature type="binding site" evidence="10">
    <location>
        <position position="85"/>
    </location>
    <ligand>
        <name>Mg(2+)</name>
        <dbReference type="ChEBI" id="CHEBI:18420"/>
    </ligand>
</feature>
<evidence type="ECO:0000256" key="5">
    <source>
        <dbReference type="ARBA" id="ARBA00022723"/>
    </source>
</evidence>
<gene>
    <name evidence="10 13" type="primary">idi</name>
    <name evidence="13" type="ORF">Ppb6_02425</name>
</gene>
<dbReference type="PATRIC" id="fig|286156.4.peg.2740"/>
<dbReference type="EMBL" id="LOMY01000087">
    <property type="protein sequence ID" value="OCQ52351.1"/>
    <property type="molecule type" value="Genomic_DNA"/>
</dbReference>
<feature type="binding site" evidence="10">
    <location>
        <position position="30"/>
    </location>
    <ligand>
        <name>Mn(2+)</name>
        <dbReference type="ChEBI" id="CHEBI:29035"/>
    </ligand>
</feature>
<dbReference type="NCBIfam" id="TIGR02150">
    <property type="entry name" value="IPP_isom_1"/>
    <property type="match status" value="1"/>
</dbReference>
<feature type="domain" description="Nudix hydrolase" evidence="12">
    <location>
        <begin position="28"/>
        <end position="160"/>
    </location>
</feature>
<comment type="cofactor">
    <cofactor evidence="10">
        <name>Mn(2+)</name>
        <dbReference type="ChEBI" id="CHEBI:29035"/>
    </cofactor>
    <text evidence="10">Binds 1 Mn(2+) ion per subunit.</text>
</comment>
<evidence type="ECO:0000313" key="14">
    <source>
        <dbReference type="Proteomes" id="UP000093476"/>
    </source>
</evidence>
<keyword evidence="4 10" id="KW-0963">Cytoplasm</keyword>
<dbReference type="CDD" id="cd02885">
    <property type="entry name" value="NUDIX_IPP_Isomerase"/>
    <property type="match status" value="1"/>
</dbReference>
<proteinExistence type="inferred from homology"/>
<protein>
    <recommendedName>
        <fullName evidence="3 10">Isopentenyl-diphosphate Delta-isomerase</fullName>
        <shortName evidence="10">IPP isomerase</shortName>
        <ecNumber evidence="3 10">5.3.3.2</ecNumber>
    </recommendedName>
    <alternativeName>
        <fullName evidence="10">IPP:DMAPP isomerase</fullName>
    </alternativeName>
    <alternativeName>
        <fullName evidence="10">Isopentenyl pyrophosphate isomerase</fullName>
    </alternativeName>
</protein>
<dbReference type="InterPro" id="IPR011876">
    <property type="entry name" value="IsopentenylPP_isomerase_typ1"/>
</dbReference>
<evidence type="ECO:0000256" key="9">
    <source>
        <dbReference type="ARBA" id="ARBA00023235"/>
    </source>
</evidence>
<dbReference type="GO" id="GO:0005737">
    <property type="term" value="C:cytoplasm"/>
    <property type="evidence" value="ECO:0007669"/>
    <property type="project" value="UniProtKB-SubCell"/>
</dbReference>
<evidence type="ECO:0000256" key="7">
    <source>
        <dbReference type="ARBA" id="ARBA00023211"/>
    </source>
</evidence>
<keyword evidence="9 10" id="KW-0413">Isomerase</keyword>
<keyword evidence="7 10" id="KW-0464">Manganese</keyword>
<reference evidence="13 14" key="1">
    <citation type="submission" date="2015-12" db="EMBL/GenBank/DDBJ databases">
        <title>Genome comparisons provide insights into the role of secondary metabolites in the pathogenic phase of the Photorhabdus life cycle.</title>
        <authorList>
            <person name="Tobias N.J."/>
            <person name="Mishra B."/>
            <person name="Gupta D.K."/>
            <person name="Thines M."/>
            <person name="Stinear T.P."/>
            <person name="Bode H.B."/>
        </authorList>
    </citation>
    <scope>NUCLEOTIDE SEQUENCE [LARGE SCALE GENOMIC DNA]</scope>
    <source>
        <strain evidence="13 14">PB68.1</strain>
    </source>
</reference>
<comment type="similarity">
    <text evidence="2 10">Belongs to the IPP isomerase type 1 family.</text>
</comment>
<comment type="cofactor">
    <cofactor evidence="10">
        <name>Mg(2+)</name>
        <dbReference type="ChEBI" id="CHEBI:18420"/>
    </cofactor>
    <text evidence="10">Binds 1 Mg(2+) ion per subunit. The magnesium ion binds only when substrate is bound.</text>
</comment>
<dbReference type="EC" id="5.3.3.2" evidence="3 10"/>
<feature type="active site" evidence="10 11">
    <location>
        <position position="112"/>
    </location>
</feature>
<keyword evidence="5 10" id="KW-0479">Metal-binding</keyword>
<dbReference type="Pfam" id="PF00293">
    <property type="entry name" value="NUDIX"/>
    <property type="match status" value="1"/>
</dbReference>
<dbReference type="RefSeq" id="WP_065823422.1">
    <property type="nucleotide sequence ID" value="NZ_CAWMQZ010000087.1"/>
</dbReference>
<comment type="subunit">
    <text evidence="10">Homodimer.</text>
</comment>
<dbReference type="NCBIfam" id="NF002995">
    <property type="entry name" value="PRK03759.1"/>
    <property type="match status" value="1"/>
</dbReference>